<organism evidence="1 2">
    <name type="scientific">Nocardia aurantiaca</name>
    <dbReference type="NCBI Taxonomy" id="2675850"/>
    <lineage>
        <taxon>Bacteria</taxon>
        <taxon>Bacillati</taxon>
        <taxon>Actinomycetota</taxon>
        <taxon>Actinomycetes</taxon>
        <taxon>Mycobacteriales</taxon>
        <taxon>Nocardiaceae</taxon>
        <taxon>Nocardia</taxon>
    </lineage>
</organism>
<sequence length="111" mass="11580">MELRFLPLTGALHFGRTAECLHVSAAPDERTASATNFEKVAAAESAMTAGDPRNLLFSSLGLVGAGRWPGRNCAGLSWVRTSPSMNFAWSSAQRSKTLAAAPCSAGADPTV</sequence>
<protein>
    <submittedName>
        <fullName evidence="1">Uncharacterized protein</fullName>
    </submittedName>
</protein>
<dbReference type="EMBL" id="WMBB01000004">
    <property type="protein sequence ID" value="MTE13277.1"/>
    <property type="molecule type" value="Genomic_DNA"/>
</dbReference>
<dbReference type="AlphaFoldDB" id="A0A6I3KUR4"/>
<reference evidence="1 2" key="1">
    <citation type="submission" date="2019-11" db="EMBL/GenBank/DDBJ databases">
        <title>Nocardia sp. nov. CT2-14 isolated from soil.</title>
        <authorList>
            <person name="Kanchanasin P."/>
            <person name="Tanasupawat S."/>
            <person name="Yuki M."/>
            <person name="Kudo T."/>
        </authorList>
    </citation>
    <scope>NUCLEOTIDE SEQUENCE [LARGE SCALE GENOMIC DNA]</scope>
    <source>
        <strain evidence="1 2">CT2-14</strain>
    </source>
</reference>
<evidence type="ECO:0000313" key="1">
    <source>
        <dbReference type="EMBL" id="MTE13277.1"/>
    </source>
</evidence>
<evidence type="ECO:0000313" key="2">
    <source>
        <dbReference type="Proteomes" id="UP000432464"/>
    </source>
</evidence>
<keyword evidence="2" id="KW-1185">Reference proteome</keyword>
<name>A0A6I3KUR4_9NOCA</name>
<accession>A0A6I3KUR4</accession>
<dbReference type="Proteomes" id="UP000432464">
    <property type="component" value="Unassembled WGS sequence"/>
</dbReference>
<proteinExistence type="predicted"/>
<gene>
    <name evidence="1" type="ORF">GLP40_10865</name>
</gene>
<dbReference type="RefSeq" id="WP_154787683.1">
    <property type="nucleotide sequence ID" value="NZ_WMBB01000004.1"/>
</dbReference>
<comment type="caution">
    <text evidence="1">The sequence shown here is derived from an EMBL/GenBank/DDBJ whole genome shotgun (WGS) entry which is preliminary data.</text>
</comment>